<dbReference type="EMBL" id="JAEKNN010000026">
    <property type="protein sequence ID" value="MBJ7608880.1"/>
    <property type="molecule type" value="Genomic_DNA"/>
</dbReference>
<feature type="repeat" description="TPR" evidence="1">
    <location>
        <begin position="46"/>
        <end position="79"/>
    </location>
</feature>
<evidence type="ECO:0000256" key="2">
    <source>
        <dbReference type="SAM" id="MobiDB-lite"/>
    </source>
</evidence>
<comment type="caution">
    <text evidence="3">The sequence shown here is derived from an EMBL/GenBank/DDBJ whole genome shotgun (WGS) entry which is preliminary data.</text>
</comment>
<reference evidence="3 4" key="1">
    <citation type="submission" date="2020-10" db="EMBL/GenBank/DDBJ databases">
        <title>Ca. Dormibacterota MAGs.</title>
        <authorList>
            <person name="Montgomery K."/>
        </authorList>
    </citation>
    <scope>NUCLEOTIDE SEQUENCE [LARGE SCALE GENOMIC DNA]</scope>
    <source>
        <strain evidence="3">Mitchell_Peninsula_5</strain>
    </source>
</reference>
<gene>
    <name evidence="3" type="ORF">JF887_05555</name>
</gene>
<evidence type="ECO:0000313" key="3">
    <source>
        <dbReference type="EMBL" id="MBJ7608880.1"/>
    </source>
</evidence>
<dbReference type="Gene3D" id="1.25.40.10">
    <property type="entry name" value="Tetratricopeptide repeat domain"/>
    <property type="match status" value="1"/>
</dbReference>
<feature type="region of interest" description="Disordered" evidence="2">
    <location>
        <begin position="228"/>
        <end position="299"/>
    </location>
</feature>
<dbReference type="InterPro" id="IPR011990">
    <property type="entry name" value="TPR-like_helical_dom_sf"/>
</dbReference>
<feature type="compositionally biased region" description="Acidic residues" evidence="2">
    <location>
        <begin position="281"/>
        <end position="299"/>
    </location>
</feature>
<protein>
    <recommendedName>
        <fullName evidence="5">Tetratricopeptide repeat protein</fullName>
    </recommendedName>
</protein>
<dbReference type="SUPFAM" id="SSF48452">
    <property type="entry name" value="TPR-like"/>
    <property type="match status" value="1"/>
</dbReference>
<keyword evidence="1" id="KW-0802">TPR repeat</keyword>
<evidence type="ECO:0008006" key="5">
    <source>
        <dbReference type="Google" id="ProtNLM"/>
    </source>
</evidence>
<dbReference type="InterPro" id="IPR019734">
    <property type="entry name" value="TPR_rpt"/>
</dbReference>
<sequence>MTVAETEHVKPRGLYVEEAIAAALESRWADAVAINEAVMERHGADEETYNRLGKAKSELGSLEDALSAYRSSLELNALNLIAQKQVRRITVLLEARARPAAPAGVIDVELFTEEPGKSGRTVLSPPRGGGAVGVGVAPGDTAELILSGSQLVAETSRGVALGAVESKLSGRLRPLMEAGNRYSAAVSRVEDDRIELIVREIFQAPENSRKSSFPISRNARRDEFRPYAKESLLSERGIDDEAFGDGEDEGTVQSSAPSDGEDLAGMQELDDEFEPAVAAGDSEDDSDTDDEETRPEDQY</sequence>
<dbReference type="Proteomes" id="UP000614410">
    <property type="component" value="Unassembled WGS sequence"/>
</dbReference>
<organism evidence="3 4">
    <name type="scientific">Candidatus Amunia macphersoniae</name>
    <dbReference type="NCBI Taxonomy" id="3127014"/>
    <lineage>
        <taxon>Bacteria</taxon>
        <taxon>Bacillati</taxon>
        <taxon>Candidatus Dormiibacterota</taxon>
        <taxon>Candidatus Dormibacteria</taxon>
        <taxon>Candidatus Aeolococcales</taxon>
        <taxon>Candidatus Aeolococcaceae</taxon>
        <taxon>Candidatus Amunia</taxon>
    </lineage>
</organism>
<evidence type="ECO:0000256" key="1">
    <source>
        <dbReference type="PROSITE-ProRule" id="PRU00339"/>
    </source>
</evidence>
<feature type="compositionally biased region" description="Basic and acidic residues" evidence="2">
    <location>
        <begin position="228"/>
        <end position="239"/>
    </location>
</feature>
<dbReference type="PROSITE" id="PS50005">
    <property type="entry name" value="TPR"/>
    <property type="match status" value="1"/>
</dbReference>
<proteinExistence type="predicted"/>
<feature type="compositionally biased region" description="Acidic residues" evidence="2">
    <location>
        <begin position="240"/>
        <end position="250"/>
    </location>
</feature>
<accession>A0A934KN88</accession>
<name>A0A934KN88_9BACT</name>
<dbReference type="AlphaFoldDB" id="A0A934KN88"/>
<evidence type="ECO:0000313" key="4">
    <source>
        <dbReference type="Proteomes" id="UP000614410"/>
    </source>
</evidence>